<keyword evidence="2" id="KW-1133">Transmembrane helix</keyword>
<reference evidence="3 4" key="1">
    <citation type="submission" date="2019-03" db="EMBL/GenBank/DDBJ databases">
        <title>Genomic Encyclopedia of Type Strains, Phase IV (KMG-IV): sequencing the most valuable type-strain genomes for metagenomic binning, comparative biology and taxonomic classification.</title>
        <authorList>
            <person name="Goeker M."/>
        </authorList>
    </citation>
    <scope>NUCLEOTIDE SEQUENCE [LARGE SCALE GENOMIC DNA]</scope>
    <source>
        <strain evidence="3 4">DSM 45765</strain>
    </source>
</reference>
<gene>
    <name evidence="3" type="ORF">EV191_11684</name>
</gene>
<dbReference type="AlphaFoldDB" id="A0A4R2QEG8"/>
<feature type="transmembrane region" description="Helical" evidence="2">
    <location>
        <begin position="34"/>
        <end position="52"/>
    </location>
</feature>
<proteinExistence type="predicted"/>
<feature type="transmembrane region" description="Helical" evidence="2">
    <location>
        <begin position="116"/>
        <end position="133"/>
    </location>
</feature>
<feature type="transmembrane region" description="Helical" evidence="2">
    <location>
        <begin position="86"/>
        <end position="104"/>
    </location>
</feature>
<keyword evidence="4" id="KW-1185">Reference proteome</keyword>
<sequence>MNNPQSTDMADADRESGTTADVPAGKSTGGNRELITVAILDIVAPVALYYGLRALGLTPWLALLLGAIPPAARALFSLVRHRRIEWFAVLVLVLIAASAATSFLSGSPRFLLAKDGAITAALAAVVLATVRASKPAMYSVGRMMVSGSGHDPSDWDERLRTSARFRRIWQVLTVLWGIGLLLDSVLRVVFAYTLPVDVVPGLSTVQWLVLLVALQIVSQVYLRRPANRPLVFD</sequence>
<accession>A0A4R2QEG8</accession>
<dbReference type="RefSeq" id="WP_132880102.1">
    <property type="nucleotide sequence ID" value="NZ_SLXQ01000016.1"/>
</dbReference>
<keyword evidence="2" id="KW-0812">Transmembrane</keyword>
<evidence type="ECO:0008006" key="5">
    <source>
        <dbReference type="Google" id="ProtNLM"/>
    </source>
</evidence>
<feature type="transmembrane region" description="Helical" evidence="2">
    <location>
        <begin position="58"/>
        <end position="79"/>
    </location>
</feature>
<evidence type="ECO:0000313" key="3">
    <source>
        <dbReference type="EMBL" id="TCP45441.1"/>
    </source>
</evidence>
<evidence type="ECO:0000256" key="1">
    <source>
        <dbReference type="SAM" id="MobiDB-lite"/>
    </source>
</evidence>
<evidence type="ECO:0000256" key="2">
    <source>
        <dbReference type="SAM" id="Phobius"/>
    </source>
</evidence>
<organism evidence="3 4">
    <name type="scientific">Tamaricihabitans halophyticus</name>
    <dbReference type="NCBI Taxonomy" id="1262583"/>
    <lineage>
        <taxon>Bacteria</taxon>
        <taxon>Bacillati</taxon>
        <taxon>Actinomycetota</taxon>
        <taxon>Actinomycetes</taxon>
        <taxon>Pseudonocardiales</taxon>
        <taxon>Pseudonocardiaceae</taxon>
        <taxon>Tamaricihabitans</taxon>
    </lineage>
</organism>
<feature type="transmembrane region" description="Helical" evidence="2">
    <location>
        <begin position="204"/>
        <end position="222"/>
    </location>
</feature>
<feature type="transmembrane region" description="Helical" evidence="2">
    <location>
        <begin position="168"/>
        <end position="192"/>
    </location>
</feature>
<comment type="caution">
    <text evidence="3">The sequence shown here is derived from an EMBL/GenBank/DDBJ whole genome shotgun (WGS) entry which is preliminary data.</text>
</comment>
<keyword evidence="2" id="KW-0472">Membrane</keyword>
<name>A0A4R2QEG8_9PSEU</name>
<evidence type="ECO:0000313" key="4">
    <source>
        <dbReference type="Proteomes" id="UP000294911"/>
    </source>
</evidence>
<feature type="region of interest" description="Disordered" evidence="1">
    <location>
        <begin position="1"/>
        <end position="25"/>
    </location>
</feature>
<dbReference type="Proteomes" id="UP000294911">
    <property type="component" value="Unassembled WGS sequence"/>
</dbReference>
<dbReference type="NCBIfam" id="NF041646">
    <property type="entry name" value="VC0807_fam"/>
    <property type="match status" value="1"/>
</dbReference>
<dbReference type="OrthoDB" id="4544430at2"/>
<protein>
    <recommendedName>
        <fullName evidence="5">Intracellular septation protein A</fullName>
    </recommendedName>
</protein>
<dbReference type="EMBL" id="SLXQ01000016">
    <property type="protein sequence ID" value="TCP45441.1"/>
    <property type="molecule type" value="Genomic_DNA"/>
</dbReference>